<dbReference type="PANTHER" id="PTHR11825:SF44">
    <property type="entry name" value="BRANCHED-CHAIN-AMINO-ACID AMINOTRANSFERASE"/>
    <property type="match status" value="1"/>
</dbReference>
<keyword evidence="9 16" id="KW-0808">Transferase</keyword>
<dbReference type="NCBIfam" id="NF009897">
    <property type="entry name" value="PRK13357.1"/>
    <property type="match status" value="1"/>
</dbReference>
<evidence type="ECO:0000256" key="7">
    <source>
        <dbReference type="ARBA" id="ARBA00022576"/>
    </source>
</evidence>
<evidence type="ECO:0000256" key="2">
    <source>
        <dbReference type="ARBA" id="ARBA00004824"/>
    </source>
</evidence>
<dbReference type="InterPro" id="IPR036038">
    <property type="entry name" value="Aminotransferase-like"/>
</dbReference>
<comment type="caution">
    <text evidence="16">The sequence shown here is derived from an EMBL/GenBank/DDBJ whole genome shotgun (WGS) entry which is preliminary data.</text>
</comment>
<protein>
    <recommendedName>
        <fullName evidence="6">branched-chain-amino-acid transaminase</fullName>
        <ecNumber evidence="6">2.6.1.42</ecNumber>
    </recommendedName>
</protein>
<reference evidence="16 17" key="1">
    <citation type="submission" date="2017-08" db="EMBL/GenBank/DDBJ databases">
        <title>Infants hospitalized years apart are colonized by the same room-sourced microbial strains.</title>
        <authorList>
            <person name="Brooks B."/>
            <person name="Olm M.R."/>
            <person name="Firek B.A."/>
            <person name="Baker R."/>
            <person name="Thomas B.C."/>
            <person name="Morowitz M.J."/>
            <person name="Banfield J.F."/>
        </authorList>
    </citation>
    <scope>NUCLEOTIDE SEQUENCE [LARGE SCALE GENOMIC DNA]</scope>
    <source>
        <strain evidence="16">S2_006_000_R1_57</strain>
    </source>
</reference>
<dbReference type="GO" id="GO:0052654">
    <property type="term" value="F:L-leucine-2-oxoglutarate transaminase activity"/>
    <property type="evidence" value="ECO:0007669"/>
    <property type="project" value="RHEA"/>
</dbReference>
<dbReference type="UniPathway" id="UPA00047">
    <property type="reaction ID" value="UER00058"/>
</dbReference>
<comment type="pathway">
    <text evidence="3">Amino-acid biosynthesis; L-valine biosynthesis; L-valine from pyruvate: step 4/4.</text>
</comment>
<dbReference type="EMBL" id="QFOZ01000002">
    <property type="protein sequence ID" value="PZP89541.1"/>
    <property type="molecule type" value="Genomic_DNA"/>
</dbReference>
<dbReference type="EC" id="2.6.1.42" evidence="6"/>
<name>A0A2W5IBP4_9ACTN</name>
<keyword evidence="10" id="KW-0663">Pyridoxal phosphate</keyword>
<dbReference type="UniPathway" id="UPA00048">
    <property type="reaction ID" value="UER00073"/>
</dbReference>
<accession>A0A2W5IBP4</accession>
<dbReference type="InterPro" id="IPR033939">
    <property type="entry name" value="BCAT_family"/>
</dbReference>
<comment type="similarity">
    <text evidence="5">Belongs to the class-IV pyridoxal-phosphate-dependent aminotransferase family.</text>
</comment>
<evidence type="ECO:0000256" key="6">
    <source>
        <dbReference type="ARBA" id="ARBA00013053"/>
    </source>
</evidence>
<evidence type="ECO:0000256" key="1">
    <source>
        <dbReference type="ARBA" id="ARBA00001933"/>
    </source>
</evidence>
<dbReference type="PANTHER" id="PTHR11825">
    <property type="entry name" value="SUBGROUP IIII AMINOTRANSFERASE"/>
    <property type="match status" value="1"/>
</dbReference>
<evidence type="ECO:0000256" key="4">
    <source>
        <dbReference type="ARBA" id="ARBA00005072"/>
    </source>
</evidence>
<dbReference type="GO" id="GO:0009099">
    <property type="term" value="P:L-valine biosynthetic process"/>
    <property type="evidence" value="ECO:0007669"/>
    <property type="project" value="UniProtKB-UniPathway"/>
</dbReference>
<keyword evidence="11" id="KW-0100">Branched-chain amino acid biosynthesis</keyword>
<dbReference type="NCBIfam" id="TIGR01123">
    <property type="entry name" value="ilvE_II"/>
    <property type="match status" value="1"/>
</dbReference>
<comment type="catalytic activity">
    <reaction evidence="13">
        <text>L-isoleucine + 2-oxoglutarate = (S)-3-methyl-2-oxopentanoate + L-glutamate</text>
        <dbReference type="Rhea" id="RHEA:24801"/>
        <dbReference type="ChEBI" id="CHEBI:16810"/>
        <dbReference type="ChEBI" id="CHEBI:29985"/>
        <dbReference type="ChEBI" id="CHEBI:35146"/>
        <dbReference type="ChEBI" id="CHEBI:58045"/>
        <dbReference type="EC" id="2.6.1.42"/>
    </reaction>
</comment>
<keyword evidence="8" id="KW-0028">Amino-acid biosynthesis</keyword>
<evidence type="ECO:0000313" key="16">
    <source>
        <dbReference type="EMBL" id="PZP89541.1"/>
    </source>
</evidence>
<dbReference type="AlphaFoldDB" id="A0A2W5IBP4"/>
<dbReference type="InterPro" id="IPR005786">
    <property type="entry name" value="B_amino_transII"/>
</dbReference>
<dbReference type="GO" id="GO:0009097">
    <property type="term" value="P:isoleucine biosynthetic process"/>
    <property type="evidence" value="ECO:0007669"/>
    <property type="project" value="UniProtKB-UniPathway"/>
</dbReference>
<dbReference type="Proteomes" id="UP000248606">
    <property type="component" value="Unassembled WGS sequence"/>
</dbReference>
<sequence length="368" mass="40258">MAQHSTFTIHRSPHPHSDEERAAILANPGFGSHFTDHMVVIDYEEGKGWHNHRVVPYAPFSVEPASMVLHYGQAIFEGLKAYRHADGEIVTFRPTANAARFQSSADRMAMPRLSEEDFIDSIKELVTIDQEWVPQPGGEECLYLRPFMFATENGLGVHPAKKFTYVLIASPAGAYFSEGGIKPVTVWVSHEYVRACPGGTGAAKFAGNYAASLAAQDAASKQGCDQVLWLDAIKRENIEEMGGMNAMFVAQDGDDVTVITPALSGSLLPGITRDSLKTVVSDLGYTMEERVITFTELTDRVAKGEITEAFACGTAAVINPIGSFKSRDGEFTVNDGQSGAITMQLRETLTGIQRGERPDSHHWLYKLV</sequence>
<comment type="pathway">
    <text evidence="2">Amino-acid biosynthesis; L-isoleucine biosynthesis; L-isoleucine from 2-oxobutanoate: step 4/4.</text>
</comment>
<dbReference type="InterPro" id="IPR043131">
    <property type="entry name" value="BCAT-like_N"/>
</dbReference>
<proteinExistence type="inferred from homology"/>
<comment type="catalytic activity">
    <reaction evidence="12">
        <text>L-valine + 2-oxoglutarate = 3-methyl-2-oxobutanoate + L-glutamate</text>
        <dbReference type="Rhea" id="RHEA:24813"/>
        <dbReference type="ChEBI" id="CHEBI:11851"/>
        <dbReference type="ChEBI" id="CHEBI:16810"/>
        <dbReference type="ChEBI" id="CHEBI:29985"/>
        <dbReference type="ChEBI" id="CHEBI:57762"/>
        <dbReference type="EC" id="2.6.1.42"/>
    </reaction>
</comment>
<evidence type="ECO:0000256" key="13">
    <source>
        <dbReference type="ARBA" id="ARBA00048798"/>
    </source>
</evidence>
<organism evidence="16 17">
    <name type="scientific">Lawsonella clevelandensis</name>
    <dbReference type="NCBI Taxonomy" id="1528099"/>
    <lineage>
        <taxon>Bacteria</taxon>
        <taxon>Bacillati</taxon>
        <taxon>Actinomycetota</taxon>
        <taxon>Actinomycetes</taxon>
        <taxon>Mycobacteriales</taxon>
        <taxon>Lawsonellaceae</taxon>
        <taxon>Lawsonella</taxon>
    </lineage>
</organism>
<evidence type="ECO:0000256" key="11">
    <source>
        <dbReference type="ARBA" id="ARBA00023304"/>
    </source>
</evidence>
<dbReference type="GO" id="GO:0009098">
    <property type="term" value="P:L-leucine biosynthetic process"/>
    <property type="evidence" value="ECO:0007669"/>
    <property type="project" value="UniProtKB-UniPathway"/>
</dbReference>
<evidence type="ECO:0000256" key="14">
    <source>
        <dbReference type="ARBA" id="ARBA00049229"/>
    </source>
</evidence>
<dbReference type="UniPathway" id="UPA00049">
    <property type="reaction ID" value="UER00062"/>
</dbReference>
<keyword evidence="7 16" id="KW-0032">Aminotransferase</keyword>
<dbReference type="GO" id="GO:0052655">
    <property type="term" value="F:L-valine-2-oxoglutarate transaminase activity"/>
    <property type="evidence" value="ECO:0007669"/>
    <property type="project" value="RHEA"/>
</dbReference>
<comment type="catalytic activity">
    <reaction evidence="14">
        <text>L-leucine + 2-oxoglutarate = 4-methyl-2-oxopentanoate + L-glutamate</text>
        <dbReference type="Rhea" id="RHEA:18321"/>
        <dbReference type="ChEBI" id="CHEBI:16810"/>
        <dbReference type="ChEBI" id="CHEBI:17865"/>
        <dbReference type="ChEBI" id="CHEBI:29985"/>
        <dbReference type="ChEBI" id="CHEBI:57427"/>
        <dbReference type="EC" id="2.6.1.42"/>
    </reaction>
</comment>
<evidence type="ECO:0000256" key="3">
    <source>
        <dbReference type="ARBA" id="ARBA00004931"/>
    </source>
</evidence>
<evidence type="ECO:0000256" key="5">
    <source>
        <dbReference type="ARBA" id="ARBA00009320"/>
    </source>
</evidence>
<evidence type="ECO:0000313" key="17">
    <source>
        <dbReference type="Proteomes" id="UP000248606"/>
    </source>
</evidence>
<dbReference type="GO" id="GO:0052656">
    <property type="term" value="F:L-isoleucine-2-oxoglutarate transaminase activity"/>
    <property type="evidence" value="ECO:0007669"/>
    <property type="project" value="RHEA"/>
</dbReference>
<dbReference type="PIRSF" id="PIRSF006468">
    <property type="entry name" value="BCAT1"/>
    <property type="match status" value="1"/>
</dbReference>
<evidence type="ECO:0000256" key="9">
    <source>
        <dbReference type="ARBA" id="ARBA00022679"/>
    </source>
</evidence>
<dbReference type="SUPFAM" id="SSF56752">
    <property type="entry name" value="D-aminoacid aminotransferase-like PLP-dependent enzymes"/>
    <property type="match status" value="1"/>
</dbReference>
<gene>
    <name evidence="16" type="ORF">DI579_02905</name>
</gene>
<evidence type="ECO:0000256" key="12">
    <source>
        <dbReference type="ARBA" id="ARBA00048212"/>
    </source>
</evidence>
<comment type="cofactor">
    <cofactor evidence="1">
        <name>pyridoxal 5'-phosphate</name>
        <dbReference type="ChEBI" id="CHEBI:597326"/>
    </cofactor>
</comment>
<dbReference type="CDD" id="cd01557">
    <property type="entry name" value="BCAT_beta_family"/>
    <property type="match status" value="1"/>
</dbReference>
<dbReference type="InterPro" id="IPR001544">
    <property type="entry name" value="Aminotrans_IV"/>
</dbReference>
<evidence type="ECO:0000256" key="8">
    <source>
        <dbReference type="ARBA" id="ARBA00022605"/>
    </source>
</evidence>
<dbReference type="Gene3D" id="3.30.470.10">
    <property type="match status" value="1"/>
</dbReference>
<evidence type="ECO:0000256" key="15">
    <source>
        <dbReference type="PIRSR" id="PIRSR006468-1"/>
    </source>
</evidence>
<dbReference type="Pfam" id="PF01063">
    <property type="entry name" value="Aminotran_4"/>
    <property type="match status" value="1"/>
</dbReference>
<dbReference type="RefSeq" id="WP_290598382.1">
    <property type="nucleotide sequence ID" value="NZ_CAKZIO010000002.1"/>
</dbReference>
<dbReference type="Gene3D" id="3.20.10.10">
    <property type="entry name" value="D-amino Acid Aminotransferase, subunit A, domain 2"/>
    <property type="match status" value="1"/>
</dbReference>
<evidence type="ECO:0000256" key="10">
    <source>
        <dbReference type="ARBA" id="ARBA00022898"/>
    </source>
</evidence>
<dbReference type="InterPro" id="IPR043132">
    <property type="entry name" value="BCAT-like_C"/>
</dbReference>
<feature type="modified residue" description="N6-(pyridoxal phosphate)lysine" evidence="15">
    <location>
        <position position="204"/>
    </location>
</feature>
<comment type="pathway">
    <text evidence="4">Amino-acid biosynthesis; L-leucine biosynthesis; L-leucine from 3-methyl-2-oxobutanoate: step 4/4.</text>
</comment>